<dbReference type="PANTHER" id="PTHR48079:SF6">
    <property type="entry name" value="NAD(P)-BINDING DOMAIN-CONTAINING PROTEIN-RELATED"/>
    <property type="match status" value="1"/>
</dbReference>
<dbReference type="InterPro" id="IPR036291">
    <property type="entry name" value="NAD(P)-bd_dom_sf"/>
</dbReference>
<dbReference type="EMBL" id="ML143607">
    <property type="protein sequence ID" value="TBU21438.1"/>
    <property type="molecule type" value="Genomic_DNA"/>
</dbReference>
<reference evidence="1" key="1">
    <citation type="submission" date="2019-01" db="EMBL/GenBank/DDBJ databases">
        <title>Draft genome sequences of three monokaryotic isolates of the white-rot basidiomycete fungus Dichomitus squalens.</title>
        <authorList>
            <consortium name="DOE Joint Genome Institute"/>
            <person name="Lopez S.C."/>
            <person name="Andreopoulos B."/>
            <person name="Pangilinan J."/>
            <person name="Lipzen A."/>
            <person name="Riley R."/>
            <person name="Ahrendt S."/>
            <person name="Ng V."/>
            <person name="Barry K."/>
            <person name="Daum C."/>
            <person name="Grigoriev I.V."/>
            <person name="Hilden K.S."/>
            <person name="Makela M.R."/>
            <person name="de Vries R.P."/>
        </authorList>
    </citation>
    <scope>NUCLEOTIDE SEQUENCE [LARGE SCALE GENOMIC DNA]</scope>
    <source>
        <strain evidence="1">OM18370.1</strain>
    </source>
</reference>
<protein>
    <recommendedName>
        <fullName evidence="2">NAD(P)-binding protein</fullName>
    </recommendedName>
</protein>
<dbReference type="Proteomes" id="UP000292957">
    <property type="component" value="Unassembled WGS sequence"/>
</dbReference>
<name>A0A4Q9M5W5_9APHY</name>
<organism evidence="1">
    <name type="scientific">Dichomitus squalens</name>
    <dbReference type="NCBI Taxonomy" id="114155"/>
    <lineage>
        <taxon>Eukaryota</taxon>
        <taxon>Fungi</taxon>
        <taxon>Dikarya</taxon>
        <taxon>Basidiomycota</taxon>
        <taxon>Agaricomycotina</taxon>
        <taxon>Agaricomycetes</taxon>
        <taxon>Polyporales</taxon>
        <taxon>Polyporaceae</taxon>
        <taxon>Dichomitus</taxon>
    </lineage>
</organism>
<sequence length="260" mass="28066">MLVDSDWVTVITALAVHQVFRKIDTLCDITGTHPGPDPPSCITSYLDLAAIDNGPATPVNAGVDKLVRSADTDGYATTFIVAPSIIYGHPSGPLFEGPAPIAAPLTGVVRIFAHVAAGKGRPGIIGKGANAWGYVHMEDDTNAYYRLFDAALFGTTLVSHGREGYFFVKGSEHTTHEVVRALGEALVELGVTRGEEPAALAVDEQVKYFEFFAEWLFANTRCKAERLRKEVGWVRNHTTHEEFTRDIKADAGVAAKALKA</sequence>
<dbReference type="InterPro" id="IPR051783">
    <property type="entry name" value="NAD(P)-dependent_oxidoreduct"/>
</dbReference>
<dbReference type="GO" id="GO:0004029">
    <property type="term" value="F:aldehyde dehydrogenase (NAD+) activity"/>
    <property type="evidence" value="ECO:0007669"/>
    <property type="project" value="TreeGrafter"/>
</dbReference>
<dbReference type="OrthoDB" id="10262413at2759"/>
<dbReference type="PANTHER" id="PTHR48079">
    <property type="entry name" value="PROTEIN YEEZ"/>
    <property type="match status" value="1"/>
</dbReference>
<evidence type="ECO:0008006" key="2">
    <source>
        <dbReference type="Google" id="ProtNLM"/>
    </source>
</evidence>
<proteinExistence type="predicted"/>
<accession>A0A4Q9M5W5</accession>
<dbReference type="Gene3D" id="3.40.50.720">
    <property type="entry name" value="NAD(P)-binding Rossmann-like Domain"/>
    <property type="match status" value="1"/>
</dbReference>
<gene>
    <name evidence="1" type="ORF">BD311DRAFT_869921</name>
</gene>
<dbReference type="GO" id="GO:0005737">
    <property type="term" value="C:cytoplasm"/>
    <property type="evidence" value="ECO:0007669"/>
    <property type="project" value="TreeGrafter"/>
</dbReference>
<evidence type="ECO:0000313" key="1">
    <source>
        <dbReference type="EMBL" id="TBU21438.1"/>
    </source>
</evidence>
<dbReference type="SUPFAM" id="SSF51735">
    <property type="entry name" value="NAD(P)-binding Rossmann-fold domains"/>
    <property type="match status" value="1"/>
</dbReference>
<dbReference type="AlphaFoldDB" id="A0A4Q9M5W5"/>